<dbReference type="Pfam" id="PF05216">
    <property type="entry name" value="UNC-50"/>
    <property type="match status" value="1"/>
</dbReference>
<evidence type="ECO:0000256" key="2">
    <source>
        <dbReference type="ARBA" id="ARBA00006293"/>
    </source>
</evidence>
<dbReference type="OrthoDB" id="10027013at2759"/>
<evidence type="ECO:0000256" key="6">
    <source>
        <dbReference type="SAM" id="Phobius"/>
    </source>
</evidence>
<dbReference type="AlphaFoldDB" id="A0A183F0F0"/>
<keyword evidence="3 6" id="KW-0812">Transmembrane</keyword>
<evidence type="ECO:0000313" key="8">
    <source>
        <dbReference type="Proteomes" id="UP000271098"/>
    </source>
</evidence>
<feature type="transmembrane region" description="Helical" evidence="6">
    <location>
        <begin position="72"/>
        <end position="92"/>
    </location>
</feature>
<keyword evidence="5 6" id="KW-0472">Membrane</keyword>
<reference evidence="7 8" key="2">
    <citation type="submission" date="2018-11" db="EMBL/GenBank/DDBJ databases">
        <authorList>
            <consortium name="Pathogen Informatics"/>
        </authorList>
    </citation>
    <scope>NUCLEOTIDE SEQUENCE [LARGE SCALE GENOMIC DNA]</scope>
</reference>
<keyword evidence="8" id="KW-1185">Reference proteome</keyword>
<protein>
    <submittedName>
        <fullName evidence="9">UNC80 domain-containing protein</fullName>
    </submittedName>
</protein>
<sequence length="93" mass="11554">MTAVAKLNRYFRRLIRFRQMDFEFALWQMIYLLIKPQKVYRNFMYRKRSFASNNFLRRVDDQDVEWGYCFDVHLNAFFPMLMLLHVLLPLTFS</sequence>
<reference evidence="9" key="1">
    <citation type="submission" date="2016-06" db="UniProtKB">
        <authorList>
            <consortium name="WormBaseParasite"/>
        </authorList>
    </citation>
    <scope>IDENTIFICATION</scope>
</reference>
<dbReference type="WBParaSite" id="GPUH_0002672101-mRNA-1">
    <property type="protein sequence ID" value="GPUH_0002672101-mRNA-1"/>
    <property type="gene ID" value="GPUH_0002672101"/>
</dbReference>
<organism evidence="9">
    <name type="scientific">Gongylonema pulchrum</name>
    <dbReference type="NCBI Taxonomy" id="637853"/>
    <lineage>
        <taxon>Eukaryota</taxon>
        <taxon>Metazoa</taxon>
        <taxon>Ecdysozoa</taxon>
        <taxon>Nematoda</taxon>
        <taxon>Chromadorea</taxon>
        <taxon>Rhabditida</taxon>
        <taxon>Spirurina</taxon>
        <taxon>Spiruromorpha</taxon>
        <taxon>Spiruroidea</taxon>
        <taxon>Gongylonematidae</taxon>
        <taxon>Gongylonema</taxon>
    </lineage>
</organism>
<accession>A0A183F0F0</accession>
<evidence type="ECO:0000313" key="7">
    <source>
        <dbReference type="EMBL" id="VDN48074.1"/>
    </source>
</evidence>
<evidence type="ECO:0000313" key="9">
    <source>
        <dbReference type="WBParaSite" id="GPUH_0002672101-mRNA-1"/>
    </source>
</evidence>
<dbReference type="GO" id="GO:0000139">
    <property type="term" value="C:Golgi membrane"/>
    <property type="evidence" value="ECO:0007669"/>
    <property type="project" value="TreeGrafter"/>
</dbReference>
<dbReference type="EMBL" id="UYRT01113082">
    <property type="protein sequence ID" value="VDN48074.1"/>
    <property type="molecule type" value="Genomic_DNA"/>
</dbReference>
<dbReference type="PANTHER" id="PTHR12841">
    <property type="entry name" value="PROTEIN UNC-50 HOMOLOG"/>
    <property type="match status" value="1"/>
</dbReference>
<evidence type="ECO:0000256" key="3">
    <source>
        <dbReference type="ARBA" id="ARBA00022692"/>
    </source>
</evidence>
<dbReference type="PANTHER" id="PTHR12841:SF6">
    <property type="entry name" value="PROTEIN UNC-50 HOMOLOG"/>
    <property type="match status" value="1"/>
</dbReference>
<dbReference type="Proteomes" id="UP000271098">
    <property type="component" value="Unassembled WGS sequence"/>
</dbReference>
<evidence type="ECO:0000256" key="4">
    <source>
        <dbReference type="ARBA" id="ARBA00022989"/>
    </source>
</evidence>
<comment type="subcellular location">
    <subcellularLocation>
        <location evidence="1">Membrane</location>
        <topology evidence="1">Multi-pass membrane protein</topology>
    </subcellularLocation>
</comment>
<proteinExistence type="inferred from homology"/>
<comment type="similarity">
    <text evidence="2">Belongs to the unc-50 family.</text>
</comment>
<evidence type="ECO:0000256" key="1">
    <source>
        <dbReference type="ARBA" id="ARBA00004141"/>
    </source>
</evidence>
<name>A0A183F0F0_9BILA</name>
<dbReference type="InterPro" id="IPR007881">
    <property type="entry name" value="UNC-50"/>
</dbReference>
<keyword evidence="4 6" id="KW-1133">Transmembrane helix</keyword>
<gene>
    <name evidence="7" type="ORF">GPUH_LOCUS26690</name>
</gene>
<evidence type="ECO:0000256" key="5">
    <source>
        <dbReference type="ARBA" id="ARBA00023136"/>
    </source>
</evidence>